<reference evidence="5" key="1">
    <citation type="journal article" date="2015" name="Nat. Genet.">
        <title>The genome and transcriptome of the zoonotic hookworm Ancylostoma ceylanicum identify infection-specific gene families.</title>
        <authorList>
            <person name="Schwarz E.M."/>
            <person name="Hu Y."/>
            <person name="Antoshechkin I."/>
            <person name="Miller M.M."/>
            <person name="Sternberg P.W."/>
            <person name="Aroian R.V."/>
        </authorList>
    </citation>
    <scope>NUCLEOTIDE SEQUENCE</scope>
    <source>
        <strain evidence="5">HY135</strain>
    </source>
</reference>
<dbReference type="PANTHER" id="PTHR45640">
    <property type="entry name" value="HEAT SHOCK PROTEIN HSP-12.2-RELATED"/>
    <property type="match status" value="1"/>
</dbReference>
<proteinExistence type="inferred from homology"/>
<dbReference type="GO" id="GO:0036498">
    <property type="term" value="P:IRE1-mediated unfolded protein response"/>
    <property type="evidence" value="ECO:0007669"/>
    <property type="project" value="TreeGrafter"/>
</dbReference>
<dbReference type="GO" id="GO:0051082">
    <property type="term" value="F:unfolded protein binding"/>
    <property type="evidence" value="ECO:0007669"/>
    <property type="project" value="TreeGrafter"/>
</dbReference>
<comment type="caution">
    <text evidence="4">The sequence shown here is derived from an EMBL/GenBank/DDBJ whole genome shotgun (WGS) entry which is preliminary data.</text>
</comment>
<dbReference type="PRINTS" id="PR00299">
    <property type="entry name" value="ACRYSTALLIN"/>
</dbReference>
<dbReference type="InterPro" id="IPR001436">
    <property type="entry name" value="Alpha-crystallin/sHSP_animal"/>
</dbReference>
<accession>A0A016WSA2</accession>
<evidence type="ECO:0000313" key="4">
    <source>
        <dbReference type="EMBL" id="EYC42694.1"/>
    </source>
</evidence>
<dbReference type="CDD" id="cd06526">
    <property type="entry name" value="metazoan_ACD"/>
    <property type="match status" value="1"/>
</dbReference>
<dbReference type="OrthoDB" id="1431247at2759"/>
<feature type="domain" description="SHSP" evidence="3">
    <location>
        <begin position="38"/>
        <end position="147"/>
    </location>
</feature>
<dbReference type="GO" id="GO:0005737">
    <property type="term" value="C:cytoplasm"/>
    <property type="evidence" value="ECO:0007669"/>
    <property type="project" value="TreeGrafter"/>
</dbReference>
<dbReference type="PANTHER" id="PTHR45640:SF1">
    <property type="entry name" value="HEAT SHOCK PROTEIN HSP-16.1_HSP-16.11-RELATED"/>
    <property type="match status" value="1"/>
</dbReference>
<dbReference type="Gene3D" id="2.60.40.790">
    <property type="match status" value="1"/>
</dbReference>
<dbReference type="GO" id="GO:0005634">
    <property type="term" value="C:nucleus"/>
    <property type="evidence" value="ECO:0007669"/>
    <property type="project" value="TreeGrafter"/>
</dbReference>
<dbReference type="GO" id="GO:0009408">
    <property type="term" value="P:response to heat"/>
    <property type="evidence" value="ECO:0007669"/>
    <property type="project" value="TreeGrafter"/>
</dbReference>
<organism evidence="4 5">
    <name type="scientific">Ancylostoma ceylanicum</name>
    <dbReference type="NCBI Taxonomy" id="53326"/>
    <lineage>
        <taxon>Eukaryota</taxon>
        <taxon>Metazoa</taxon>
        <taxon>Ecdysozoa</taxon>
        <taxon>Nematoda</taxon>
        <taxon>Chromadorea</taxon>
        <taxon>Rhabditida</taxon>
        <taxon>Rhabditina</taxon>
        <taxon>Rhabditomorpha</taxon>
        <taxon>Strongyloidea</taxon>
        <taxon>Ancylostomatidae</taxon>
        <taxon>Ancylostomatinae</taxon>
        <taxon>Ancylostoma</taxon>
    </lineage>
</organism>
<dbReference type="EMBL" id="JARK01000121">
    <property type="protein sequence ID" value="EYC42694.1"/>
    <property type="molecule type" value="Genomic_DNA"/>
</dbReference>
<keyword evidence="5" id="KW-1185">Reference proteome</keyword>
<comment type="similarity">
    <text evidence="1 2">Belongs to the small heat shock protein (HSP20) family.</text>
</comment>
<evidence type="ECO:0000256" key="1">
    <source>
        <dbReference type="PROSITE-ProRule" id="PRU00285"/>
    </source>
</evidence>
<dbReference type="STRING" id="53326.A0A016WSA2"/>
<protein>
    <recommendedName>
        <fullName evidence="3">SHSP domain-containing protein</fullName>
    </recommendedName>
</protein>
<dbReference type="SUPFAM" id="SSF49764">
    <property type="entry name" value="HSP20-like chaperones"/>
    <property type="match status" value="1"/>
</dbReference>
<dbReference type="Proteomes" id="UP000024635">
    <property type="component" value="Unassembled WGS sequence"/>
</dbReference>
<evidence type="ECO:0000313" key="5">
    <source>
        <dbReference type="Proteomes" id="UP000024635"/>
    </source>
</evidence>
<dbReference type="AlphaFoldDB" id="A0A016WSA2"/>
<dbReference type="PROSITE" id="PS01031">
    <property type="entry name" value="SHSP"/>
    <property type="match status" value="1"/>
</dbReference>
<name>A0A016WSA2_9BILA</name>
<dbReference type="InterPro" id="IPR008978">
    <property type="entry name" value="HSP20-like_chaperone"/>
</dbReference>
<evidence type="ECO:0000256" key="2">
    <source>
        <dbReference type="RuleBase" id="RU003616"/>
    </source>
</evidence>
<dbReference type="GO" id="GO:0042026">
    <property type="term" value="P:protein refolding"/>
    <property type="evidence" value="ECO:0007669"/>
    <property type="project" value="TreeGrafter"/>
</dbReference>
<sequence length="154" mass="17751">MRSLCVLPTAKILPHLRFYDDLFDEFDHFERALRPLHRFPQGEMCGLSDKVTNDDSKLSISLEVSQFKPEELKVTLEGRTLMIEGKQEIEQDGVYSKRCFTRHWVLPEEVDIERIRSSLTEDGHMAIEAPKIAKPNAAVRNIPIQKALEEKESS</sequence>
<gene>
    <name evidence="4" type="primary">Acey_s0521.g2864</name>
    <name evidence="4" type="ORF">Y032_0521g2864</name>
</gene>
<dbReference type="InterPro" id="IPR002068">
    <property type="entry name" value="A-crystallin/Hsp20_dom"/>
</dbReference>
<dbReference type="Pfam" id="PF00011">
    <property type="entry name" value="HSP20"/>
    <property type="match status" value="1"/>
</dbReference>
<evidence type="ECO:0000259" key="3">
    <source>
        <dbReference type="PROSITE" id="PS01031"/>
    </source>
</evidence>